<reference evidence="8 9" key="1">
    <citation type="submission" date="2022-12" db="EMBL/GenBank/DDBJ databases">
        <title>Chromosome-level genome of Tegillarca granosa.</title>
        <authorList>
            <person name="Kim J."/>
        </authorList>
    </citation>
    <scope>NUCLEOTIDE SEQUENCE [LARGE SCALE GENOMIC DNA]</scope>
    <source>
        <strain evidence="8">Teg-2019</strain>
        <tissue evidence="8">Adductor muscle</tissue>
    </source>
</reference>
<proteinExistence type="inferred from homology"/>
<keyword evidence="5 7" id="KW-0408">Iron</keyword>
<evidence type="ECO:0000256" key="3">
    <source>
        <dbReference type="ARBA" id="ARBA00022723"/>
    </source>
</evidence>
<keyword evidence="7" id="KW-0503">Monooxygenase</keyword>
<dbReference type="EMBL" id="JARBDR010000903">
    <property type="protein sequence ID" value="KAJ8304353.1"/>
    <property type="molecule type" value="Genomic_DNA"/>
</dbReference>
<dbReference type="InterPro" id="IPR017972">
    <property type="entry name" value="Cyt_P450_CS"/>
</dbReference>
<sequence length="168" mass="19840">MYPPNTRSNREAVENVTIKGYTIPKGAEVTVPIYALHYNPEFWEEPEKFNPERFLPKEKEKRHPYCYLPFGHGPRNCIGMRFAQLETKMALVNILQNFRVRRTSETEVNKVMNVGERERKYDPIEFDNTSGGILRPKNPVMVTLEPRYTVVEDIEYHSGHCFRKLYEK</sequence>
<keyword evidence="9" id="KW-1185">Reference proteome</keyword>
<dbReference type="SUPFAM" id="SSF48264">
    <property type="entry name" value="Cytochrome P450"/>
    <property type="match status" value="1"/>
</dbReference>
<comment type="function">
    <text evidence="6">Cytochromes P450 are a group of heme-thiolate monooxygenases. They oxidize a variety of structurally unrelated compounds, including steroids, fatty acids, and xenobiotics.</text>
</comment>
<evidence type="ECO:0000256" key="1">
    <source>
        <dbReference type="ARBA" id="ARBA00010617"/>
    </source>
</evidence>
<dbReference type="PANTHER" id="PTHR24302">
    <property type="entry name" value="CYTOCHROME P450 FAMILY 3"/>
    <property type="match status" value="1"/>
</dbReference>
<dbReference type="InterPro" id="IPR050705">
    <property type="entry name" value="Cytochrome_P450_3A"/>
</dbReference>
<keyword evidence="3 7" id="KW-0479">Metal-binding</keyword>
<keyword evidence="2 7" id="KW-0349">Heme</keyword>
<organism evidence="8 9">
    <name type="scientific">Tegillarca granosa</name>
    <name type="common">Malaysian cockle</name>
    <name type="synonym">Anadara granosa</name>
    <dbReference type="NCBI Taxonomy" id="220873"/>
    <lineage>
        <taxon>Eukaryota</taxon>
        <taxon>Metazoa</taxon>
        <taxon>Spiralia</taxon>
        <taxon>Lophotrochozoa</taxon>
        <taxon>Mollusca</taxon>
        <taxon>Bivalvia</taxon>
        <taxon>Autobranchia</taxon>
        <taxon>Pteriomorphia</taxon>
        <taxon>Arcoida</taxon>
        <taxon>Arcoidea</taxon>
        <taxon>Arcidae</taxon>
        <taxon>Tegillarca</taxon>
    </lineage>
</organism>
<dbReference type="Proteomes" id="UP001217089">
    <property type="component" value="Unassembled WGS sequence"/>
</dbReference>
<keyword evidence="4 7" id="KW-0560">Oxidoreductase</keyword>
<evidence type="ECO:0000256" key="4">
    <source>
        <dbReference type="ARBA" id="ARBA00023002"/>
    </source>
</evidence>
<dbReference type="PROSITE" id="PS00086">
    <property type="entry name" value="CYTOCHROME_P450"/>
    <property type="match status" value="1"/>
</dbReference>
<comment type="similarity">
    <text evidence="1 7">Belongs to the cytochrome P450 family.</text>
</comment>
<dbReference type="Gene3D" id="1.10.630.10">
    <property type="entry name" value="Cytochrome P450"/>
    <property type="match status" value="1"/>
</dbReference>
<evidence type="ECO:0000313" key="9">
    <source>
        <dbReference type="Proteomes" id="UP001217089"/>
    </source>
</evidence>
<evidence type="ECO:0000256" key="2">
    <source>
        <dbReference type="ARBA" id="ARBA00022617"/>
    </source>
</evidence>
<accession>A0ABQ9EGD3</accession>
<dbReference type="InterPro" id="IPR001128">
    <property type="entry name" value="Cyt_P450"/>
</dbReference>
<dbReference type="Pfam" id="PF00067">
    <property type="entry name" value="p450"/>
    <property type="match status" value="1"/>
</dbReference>
<evidence type="ECO:0000256" key="6">
    <source>
        <dbReference type="ARBA" id="ARBA00043906"/>
    </source>
</evidence>
<dbReference type="InterPro" id="IPR036396">
    <property type="entry name" value="Cyt_P450_sf"/>
</dbReference>
<dbReference type="PANTHER" id="PTHR24302:SF15">
    <property type="entry name" value="FATTY-ACID PEROXYGENASE"/>
    <property type="match status" value="1"/>
</dbReference>
<evidence type="ECO:0000313" key="8">
    <source>
        <dbReference type="EMBL" id="KAJ8304353.1"/>
    </source>
</evidence>
<evidence type="ECO:0008006" key="10">
    <source>
        <dbReference type="Google" id="ProtNLM"/>
    </source>
</evidence>
<evidence type="ECO:0000256" key="7">
    <source>
        <dbReference type="RuleBase" id="RU000461"/>
    </source>
</evidence>
<dbReference type="InterPro" id="IPR002401">
    <property type="entry name" value="Cyt_P450_E_grp-I"/>
</dbReference>
<comment type="caution">
    <text evidence="8">The sequence shown here is derived from an EMBL/GenBank/DDBJ whole genome shotgun (WGS) entry which is preliminary data.</text>
</comment>
<name>A0ABQ9EGD3_TEGGR</name>
<dbReference type="PRINTS" id="PR00463">
    <property type="entry name" value="EP450I"/>
</dbReference>
<evidence type="ECO:0000256" key="5">
    <source>
        <dbReference type="ARBA" id="ARBA00023004"/>
    </source>
</evidence>
<gene>
    <name evidence="8" type="ORF">KUTeg_017936</name>
</gene>
<protein>
    <recommendedName>
        <fullName evidence="10">Cytochrome P450</fullName>
    </recommendedName>
</protein>